<evidence type="ECO:0000313" key="2">
    <source>
        <dbReference type="EMBL" id="AWL06035.1"/>
    </source>
</evidence>
<accession>A0A2S2DKY4</accession>
<name>A0A2S2DKY4_9BURK</name>
<gene>
    <name evidence="2" type="ORF">DIR46_17410</name>
</gene>
<dbReference type="Proteomes" id="UP000245820">
    <property type="component" value="Chromosome"/>
</dbReference>
<feature type="domain" description="FRG" evidence="1">
    <location>
        <begin position="26"/>
        <end position="120"/>
    </location>
</feature>
<organism evidence="2 3">
    <name type="scientific">Massilia oculi</name>
    <dbReference type="NCBI Taxonomy" id="945844"/>
    <lineage>
        <taxon>Bacteria</taxon>
        <taxon>Pseudomonadati</taxon>
        <taxon>Pseudomonadota</taxon>
        <taxon>Betaproteobacteria</taxon>
        <taxon>Burkholderiales</taxon>
        <taxon>Oxalobacteraceae</taxon>
        <taxon>Telluria group</taxon>
        <taxon>Massilia</taxon>
    </lineage>
</organism>
<reference evidence="2 3" key="1">
    <citation type="submission" date="2018-05" db="EMBL/GenBank/DDBJ databases">
        <title>Complete genome sequence of Massilia oculi sp. nov. CCUG 43427T (=DSM 26321T), the type strain of M. oculi, and comparison with genome sequences of other Massilia strains.</title>
        <authorList>
            <person name="Zhu B."/>
        </authorList>
    </citation>
    <scope>NUCLEOTIDE SEQUENCE [LARGE SCALE GENOMIC DNA]</scope>
    <source>
        <strain evidence="2 3">CCUG 43427</strain>
    </source>
</reference>
<keyword evidence="3" id="KW-1185">Reference proteome</keyword>
<dbReference type="EMBL" id="CP029343">
    <property type="protein sequence ID" value="AWL06035.1"/>
    <property type="molecule type" value="Genomic_DNA"/>
</dbReference>
<evidence type="ECO:0000313" key="3">
    <source>
        <dbReference type="Proteomes" id="UP000245820"/>
    </source>
</evidence>
<protein>
    <submittedName>
        <fullName evidence="2">FRG domain-containing protein</fullName>
    </submittedName>
</protein>
<dbReference type="Pfam" id="PF08867">
    <property type="entry name" value="FRG"/>
    <property type="match status" value="1"/>
</dbReference>
<sequence>MLPKRGIDLVIDSFADFHSIFCKYRRDNRWIFRGQADANWGVFPKAGRAPYSASKDLTNLEAWKRRASEFVSIKPTNDWEWMAVAQHHGLPTRLLDWSYNPLVAAFFACLEAPTQNAAIHCLLPNWMLYPDKSKPNKISNISLFKPNVTATRIARQSGLFTAHPDPTIELKTALHEKDKYAQHIISARYRREMLFELSYYGINRLTLMGDLDGLSAHMRWTQENRAYWSNHDEFMRELQLQEAKES</sequence>
<dbReference type="InterPro" id="IPR014966">
    <property type="entry name" value="FRG-dom"/>
</dbReference>
<dbReference type="SMART" id="SM00901">
    <property type="entry name" value="FRG"/>
    <property type="match status" value="1"/>
</dbReference>
<dbReference type="KEGG" id="mtim:DIR46_17410"/>
<evidence type="ECO:0000259" key="1">
    <source>
        <dbReference type="SMART" id="SM00901"/>
    </source>
</evidence>
<proteinExistence type="predicted"/>
<dbReference type="AlphaFoldDB" id="A0A2S2DKY4"/>
<dbReference type="OrthoDB" id="9816036at2"/>